<comment type="caution">
    <text evidence="2">The sequence shown here is derived from an EMBL/GenBank/DDBJ whole genome shotgun (WGS) entry which is preliminary data.</text>
</comment>
<feature type="compositionally biased region" description="Basic and acidic residues" evidence="1">
    <location>
        <begin position="175"/>
        <end position="185"/>
    </location>
</feature>
<dbReference type="GO" id="GO:0016301">
    <property type="term" value="F:kinase activity"/>
    <property type="evidence" value="ECO:0007669"/>
    <property type="project" value="UniProtKB-KW"/>
</dbReference>
<feature type="compositionally biased region" description="Low complexity" evidence="1">
    <location>
        <begin position="1"/>
        <end position="16"/>
    </location>
</feature>
<feature type="compositionally biased region" description="Basic residues" evidence="1">
    <location>
        <begin position="152"/>
        <end position="163"/>
    </location>
</feature>
<dbReference type="Proteomes" id="UP001140949">
    <property type="component" value="Unassembled WGS sequence"/>
</dbReference>
<keyword evidence="2" id="KW-0418">Kinase</keyword>
<evidence type="ECO:0000313" key="2">
    <source>
        <dbReference type="EMBL" id="KAJ6794033.1"/>
    </source>
</evidence>
<evidence type="ECO:0000313" key="3">
    <source>
        <dbReference type="Proteomes" id="UP001140949"/>
    </source>
</evidence>
<proteinExistence type="predicted"/>
<accession>A0AAX6DQG7</accession>
<protein>
    <submittedName>
        <fullName evidence="2">Proline-rich receptor-like protein kinase PERK9</fullName>
    </submittedName>
</protein>
<feature type="region of interest" description="Disordered" evidence="1">
    <location>
        <begin position="1"/>
        <end position="26"/>
    </location>
</feature>
<keyword evidence="3" id="KW-1185">Reference proteome</keyword>
<dbReference type="EMBL" id="JANAVB010042617">
    <property type="protein sequence ID" value="KAJ6794033.1"/>
    <property type="molecule type" value="Genomic_DNA"/>
</dbReference>
<dbReference type="AlphaFoldDB" id="A0AAX6DQG7"/>
<gene>
    <name evidence="2" type="ORF">M6B38_233660</name>
</gene>
<sequence>MRASSPTATTIPAALPDHTRSLYPSPRLHRSHYHGLQCHRAVSVQPGNPWPYHRTRPLTRLVEPCPCHHDEFLIARSRLSTHQRHHHHNPKIDIIPYLVDDPHRRPTAVNPIAANLSEPAFHHLDHHQRLHLDTPKSYHHRQLETTTSPKSHGSRRLPRRRSPRIQFLSCHAIGSRRDRPDDRPCPVDPRPGHHRMYPPAASSLANTTGHRTLVPRSSTTSNLPAVAFASSIASAATVSHRASPPSGDRGMRSNDHLVEWRTNPAIVAVDHPRAAPIHPSRISPTRPLMYDPSPNSKLSVSCTRQIDGPATAKLLFDVRPNLTSSRLAHGGPCSASQLRHPPNTLCTLRPPRLCPRQPSEALRPVSSIVSSTVLFFPFSLGHQAKDEDEALVSTYYGAGLDDTYVVDPQQVPPTAEKDVPVV</sequence>
<evidence type="ECO:0000256" key="1">
    <source>
        <dbReference type="SAM" id="MobiDB-lite"/>
    </source>
</evidence>
<feature type="region of interest" description="Disordered" evidence="1">
    <location>
        <begin position="234"/>
        <end position="254"/>
    </location>
</feature>
<reference evidence="2" key="1">
    <citation type="journal article" date="2023" name="GigaByte">
        <title>Genome assembly of the bearded iris, Iris pallida Lam.</title>
        <authorList>
            <person name="Bruccoleri R.E."/>
            <person name="Oakeley E.J."/>
            <person name="Faust A.M.E."/>
            <person name="Altorfer M."/>
            <person name="Dessus-Babus S."/>
            <person name="Burckhardt D."/>
            <person name="Oertli M."/>
            <person name="Naumann U."/>
            <person name="Petersen F."/>
            <person name="Wong J."/>
        </authorList>
    </citation>
    <scope>NUCLEOTIDE SEQUENCE</scope>
    <source>
        <strain evidence="2">GSM-AAB239-AS_SAM_17_03QT</strain>
    </source>
</reference>
<keyword evidence="2" id="KW-0808">Transferase</keyword>
<organism evidence="2 3">
    <name type="scientific">Iris pallida</name>
    <name type="common">Sweet iris</name>
    <dbReference type="NCBI Taxonomy" id="29817"/>
    <lineage>
        <taxon>Eukaryota</taxon>
        <taxon>Viridiplantae</taxon>
        <taxon>Streptophyta</taxon>
        <taxon>Embryophyta</taxon>
        <taxon>Tracheophyta</taxon>
        <taxon>Spermatophyta</taxon>
        <taxon>Magnoliopsida</taxon>
        <taxon>Liliopsida</taxon>
        <taxon>Asparagales</taxon>
        <taxon>Iridaceae</taxon>
        <taxon>Iridoideae</taxon>
        <taxon>Irideae</taxon>
        <taxon>Iris</taxon>
    </lineage>
</organism>
<keyword evidence="2" id="KW-0675">Receptor</keyword>
<reference evidence="2" key="2">
    <citation type="submission" date="2023-04" db="EMBL/GenBank/DDBJ databases">
        <authorList>
            <person name="Bruccoleri R.E."/>
            <person name="Oakeley E.J."/>
            <person name="Faust A.-M."/>
            <person name="Dessus-Babus S."/>
            <person name="Altorfer M."/>
            <person name="Burckhardt D."/>
            <person name="Oertli M."/>
            <person name="Naumann U."/>
            <person name="Petersen F."/>
            <person name="Wong J."/>
        </authorList>
    </citation>
    <scope>NUCLEOTIDE SEQUENCE</scope>
    <source>
        <strain evidence="2">GSM-AAB239-AS_SAM_17_03QT</strain>
        <tissue evidence="2">Leaf</tissue>
    </source>
</reference>
<feature type="region of interest" description="Disordered" evidence="1">
    <location>
        <begin position="138"/>
        <end position="206"/>
    </location>
</feature>
<name>A0AAX6DQG7_IRIPA</name>